<dbReference type="Gene3D" id="3.40.190.10">
    <property type="entry name" value="Periplasmic binding protein-like II"/>
    <property type="match status" value="1"/>
</dbReference>
<feature type="chain" id="PRO_5038863555" evidence="1">
    <location>
        <begin position="24"/>
        <end position="459"/>
    </location>
</feature>
<evidence type="ECO:0000256" key="1">
    <source>
        <dbReference type="SAM" id="SignalP"/>
    </source>
</evidence>
<name>A0A410X3S5_9BACL</name>
<evidence type="ECO:0000313" key="5">
    <source>
        <dbReference type="Proteomes" id="UP001527202"/>
    </source>
</evidence>
<dbReference type="PROSITE" id="PS51257">
    <property type="entry name" value="PROKAR_LIPOPROTEIN"/>
    <property type="match status" value="1"/>
</dbReference>
<sequence length="459" mass="51127">MWMTRKPYHLTLAAVLAASVTLAGCSGGDKKTEGTGGSGKSGDTVTITHYTQDAPDKAYVEELIPEFEKKFPNIKVKVVKAPYEQFESKLQSMVAAGNSPDVTSHWGDAGFAEYYNKGLVRDMTDLLKEDNFKASDYGISDHLMDIYKVNGKTYGIPVYSYVSVLVYNKDMFDKAGIPYPPSDYEDKSWTFEKMQEYAKKLTKISKNLNDTQYGIDWGWSERDMRPLYFGASAYPEETFTKNGGNPEVSKFNSPEVKDAYRTMFDMMHKDKSMIDPVTTKAVAGEGGDPFAAGKVAMSVGGAWLLAGSNDFGFKVGVAAVPAGKNEKARDVLFVDPLFILKDSKHPKEALEWIKFQLSKETQEKAVELSGGTPPANSLAGEKYFSYFQNIDPKDLKNVYEGGLKYGVESWNHMIPGYAELNTIIKNEMEPIENGKKSVDEVMPDLEKHINDVLAKRQKK</sequence>
<dbReference type="Proteomes" id="UP000288943">
    <property type="component" value="Chromosome"/>
</dbReference>
<dbReference type="GeneID" id="95378577"/>
<proteinExistence type="predicted"/>
<dbReference type="EMBL" id="CP026520">
    <property type="protein sequence ID" value="QAV21245.1"/>
    <property type="molecule type" value="Genomic_DNA"/>
</dbReference>
<gene>
    <name evidence="2" type="ORF">M5X16_05760</name>
    <name evidence="3" type="ORF">PC41400_27700</name>
</gene>
<dbReference type="EMBL" id="JAMDMJ010000007">
    <property type="protein sequence ID" value="MCY9595277.1"/>
    <property type="molecule type" value="Genomic_DNA"/>
</dbReference>
<reference evidence="3 4" key="1">
    <citation type="submission" date="2018-01" db="EMBL/GenBank/DDBJ databases">
        <title>The whole genome sequencing and assembly of Paenibacillus chitinolyticus KCCM 41400 strain.</title>
        <authorList>
            <person name="Kim J.-Y."/>
            <person name="Park M.-K."/>
            <person name="Lee Y.-J."/>
            <person name="Yi H."/>
            <person name="Bahn Y.-S."/>
            <person name="Kim J.F."/>
            <person name="Lee D.-W."/>
        </authorList>
    </citation>
    <scope>NUCLEOTIDE SEQUENCE [LARGE SCALE GENOMIC DNA]</scope>
    <source>
        <strain evidence="3 4">KCCM 41400</strain>
    </source>
</reference>
<evidence type="ECO:0000313" key="4">
    <source>
        <dbReference type="Proteomes" id="UP000288943"/>
    </source>
</evidence>
<feature type="signal peptide" evidence="1">
    <location>
        <begin position="1"/>
        <end position="23"/>
    </location>
</feature>
<keyword evidence="1" id="KW-0732">Signal</keyword>
<dbReference type="PANTHER" id="PTHR43649">
    <property type="entry name" value="ARABINOSE-BINDING PROTEIN-RELATED"/>
    <property type="match status" value="1"/>
</dbReference>
<dbReference type="AlphaFoldDB" id="A0A410X3S5"/>
<dbReference type="PANTHER" id="PTHR43649:SF12">
    <property type="entry name" value="DIACETYLCHITOBIOSE BINDING PROTEIN DASA"/>
    <property type="match status" value="1"/>
</dbReference>
<protein>
    <submittedName>
        <fullName evidence="3">Sugar ABC transporter substrate-binding protein</fullName>
    </submittedName>
</protein>
<dbReference type="InterPro" id="IPR050490">
    <property type="entry name" value="Bact_solute-bd_prot1"/>
</dbReference>
<dbReference type="Pfam" id="PF01547">
    <property type="entry name" value="SBP_bac_1"/>
    <property type="match status" value="1"/>
</dbReference>
<dbReference type="OrthoDB" id="9782846at2"/>
<organism evidence="3 4">
    <name type="scientific">Paenibacillus chitinolyticus</name>
    <dbReference type="NCBI Taxonomy" id="79263"/>
    <lineage>
        <taxon>Bacteria</taxon>
        <taxon>Bacillati</taxon>
        <taxon>Bacillota</taxon>
        <taxon>Bacilli</taxon>
        <taxon>Bacillales</taxon>
        <taxon>Paenibacillaceae</taxon>
        <taxon>Paenibacillus</taxon>
    </lineage>
</organism>
<dbReference type="Proteomes" id="UP001527202">
    <property type="component" value="Unassembled WGS sequence"/>
</dbReference>
<dbReference type="SUPFAM" id="SSF53850">
    <property type="entry name" value="Periplasmic binding protein-like II"/>
    <property type="match status" value="1"/>
</dbReference>
<dbReference type="RefSeq" id="WP_042234875.1">
    <property type="nucleotide sequence ID" value="NZ_CP026520.1"/>
</dbReference>
<dbReference type="InterPro" id="IPR006059">
    <property type="entry name" value="SBP"/>
</dbReference>
<dbReference type="KEGG" id="pchi:PC41400_27700"/>
<evidence type="ECO:0000313" key="2">
    <source>
        <dbReference type="EMBL" id="MCY9595277.1"/>
    </source>
</evidence>
<keyword evidence="5" id="KW-1185">Reference proteome</keyword>
<evidence type="ECO:0000313" key="3">
    <source>
        <dbReference type="EMBL" id="QAV21245.1"/>
    </source>
</evidence>
<accession>A0A410X3S5</accession>
<reference evidence="2 5" key="2">
    <citation type="submission" date="2022-05" db="EMBL/GenBank/DDBJ databases">
        <title>Genome Sequencing of Bee-Associated Microbes.</title>
        <authorList>
            <person name="Dunlap C."/>
        </authorList>
    </citation>
    <scope>NUCLEOTIDE SEQUENCE [LARGE SCALE GENOMIC DNA]</scope>
    <source>
        <strain evidence="2 5">NRRL B-23120</strain>
    </source>
</reference>
<dbReference type="CDD" id="cd13585">
    <property type="entry name" value="PBP2_TMBP_like"/>
    <property type="match status" value="1"/>
</dbReference>